<feature type="signal peptide" evidence="1">
    <location>
        <begin position="1"/>
        <end position="20"/>
    </location>
</feature>
<evidence type="ECO:0000313" key="3">
    <source>
        <dbReference type="Proteomes" id="UP001557470"/>
    </source>
</evidence>
<dbReference type="PANTHER" id="PTHR33539:SF1">
    <property type="entry name" value="UPF0764 PROTEIN C16ORF89"/>
    <property type="match status" value="1"/>
</dbReference>
<dbReference type="InterPro" id="IPR031751">
    <property type="entry name" value="DUF4735"/>
</dbReference>
<dbReference type="Proteomes" id="UP001557470">
    <property type="component" value="Unassembled WGS sequence"/>
</dbReference>
<keyword evidence="1" id="KW-0732">Signal</keyword>
<dbReference type="AlphaFoldDB" id="A0ABD0WZX4"/>
<name>A0ABD0WZX4_UMBPY</name>
<keyword evidence="3" id="KW-1185">Reference proteome</keyword>
<dbReference type="EMBL" id="JAGEUA010000003">
    <property type="protein sequence ID" value="KAL0992581.1"/>
    <property type="molecule type" value="Genomic_DNA"/>
</dbReference>
<evidence type="ECO:0008006" key="4">
    <source>
        <dbReference type="Google" id="ProtNLM"/>
    </source>
</evidence>
<feature type="chain" id="PRO_5044878093" description="ADP-ribosyl cyclase/cyclic ADP-ribose hydrolase" evidence="1">
    <location>
        <begin position="21"/>
        <end position="336"/>
    </location>
</feature>
<accession>A0ABD0WZX4</accession>
<reference evidence="2 3" key="1">
    <citation type="submission" date="2024-06" db="EMBL/GenBank/DDBJ databases">
        <authorList>
            <person name="Pan Q."/>
            <person name="Wen M."/>
            <person name="Jouanno E."/>
            <person name="Zahm M."/>
            <person name="Klopp C."/>
            <person name="Cabau C."/>
            <person name="Louis A."/>
            <person name="Berthelot C."/>
            <person name="Parey E."/>
            <person name="Roest Crollius H."/>
            <person name="Montfort J."/>
            <person name="Robinson-Rechavi M."/>
            <person name="Bouchez O."/>
            <person name="Lampietro C."/>
            <person name="Lopez Roques C."/>
            <person name="Donnadieu C."/>
            <person name="Postlethwait J."/>
            <person name="Bobe J."/>
            <person name="Verreycken H."/>
            <person name="Guiguen Y."/>
        </authorList>
    </citation>
    <scope>NUCLEOTIDE SEQUENCE [LARGE SCALE GENOMIC DNA]</scope>
    <source>
        <strain evidence="2">Up_M1</strain>
        <tissue evidence="2">Testis</tissue>
    </source>
</reference>
<dbReference type="PANTHER" id="PTHR33539">
    <property type="entry name" value="UPF0764 PROTEIN C16ORF89"/>
    <property type="match status" value="1"/>
</dbReference>
<gene>
    <name evidence="2" type="ORF">UPYG_G00095290</name>
</gene>
<comment type="caution">
    <text evidence="2">The sequence shown here is derived from an EMBL/GenBank/DDBJ whole genome shotgun (WGS) entry which is preliminary data.</text>
</comment>
<evidence type="ECO:0000256" key="1">
    <source>
        <dbReference type="SAM" id="SignalP"/>
    </source>
</evidence>
<evidence type="ECO:0000313" key="2">
    <source>
        <dbReference type="EMBL" id="KAL0992581.1"/>
    </source>
</evidence>
<dbReference type="Pfam" id="PF15882">
    <property type="entry name" value="DUF4735"/>
    <property type="match status" value="1"/>
</dbReference>
<sequence length="336" mass="37940">MARFVVVALLTLVSSTTAAAQEEVIDVILASLAKSAAFLEQEHRNINLDGVVGYIMLQAELKEAVRAWPHTDPRSWSQRTATVTLVKRLGQSLANAVTGLKETDPKYHKEFEPLLMWTFWSVPHEWSTTDPSLVYSSARSMECYDEAESDKCMTLLLGTWKNNGTPCIVTKSCRDTMTQFGCPYYSLSHQLLYFMVGANSGCVAMLKGDVRESHANLTERQYQGIFCANMLKGNMDILQKNFDGDTQDLFIENILLCGLAGFSDFFKVDWLQHILRLQDQEVGCFTQPRRRVKRRERLLNDGCSSHMTGVSVSALGGYLNYYLTEQDITKRPLTLM</sequence>
<proteinExistence type="predicted"/>
<protein>
    <recommendedName>
        <fullName evidence="4">ADP-ribosyl cyclase/cyclic ADP-ribose hydrolase</fullName>
    </recommendedName>
</protein>
<organism evidence="2 3">
    <name type="scientific">Umbra pygmaea</name>
    <name type="common">Eastern mudminnow</name>
    <dbReference type="NCBI Taxonomy" id="75934"/>
    <lineage>
        <taxon>Eukaryota</taxon>
        <taxon>Metazoa</taxon>
        <taxon>Chordata</taxon>
        <taxon>Craniata</taxon>
        <taxon>Vertebrata</taxon>
        <taxon>Euteleostomi</taxon>
        <taxon>Actinopterygii</taxon>
        <taxon>Neopterygii</taxon>
        <taxon>Teleostei</taxon>
        <taxon>Protacanthopterygii</taxon>
        <taxon>Esociformes</taxon>
        <taxon>Umbridae</taxon>
        <taxon>Umbra</taxon>
    </lineage>
</organism>